<evidence type="ECO:0000313" key="3">
    <source>
        <dbReference type="Proteomes" id="UP000594638"/>
    </source>
</evidence>
<dbReference type="PANTHER" id="PTHR33130">
    <property type="entry name" value="PUTATIVE (DUF1639)-RELATED"/>
    <property type="match status" value="1"/>
</dbReference>
<feature type="region of interest" description="Disordered" evidence="1">
    <location>
        <begin position="118"/>
        <end position="144"/>
    </location>
</feature>
<dbReference type="OrthoDB" id="769821at2759"/>
<feature type="region of interest" description="Disordered" evidence="1">
    <location>
        <begin position="1"/>
        <end position="47"/>
    </location>
</feature>
<sequence>MVFKDEVKGKQLASKDGKRKKTLLTKVENKPIETGGAQDDEGNKEWNLRDRKSIQLPKSVIPNPLAAPSSNAVRVAGESGERNMKEKQEDISNFPKLPNFSLQLTLEEIALDMLDMTGKMPSRKPKKKEKNVQRDLDVANNYFT</sequence>
<organism evidence="2 3">
    <name type="scientific">Olea europaea subsp. europaea</name>
    <dbReference type="NCBI Taxonomy" id="158383"/>
    <lineage>
        <taxon>Eukaryota</taxon>
        <taxon>Viridiplantae</taxon>
        <taxon>Streptophyta</taxon>
        <taxon>Embryophyta</taxon>
        <taxon>Tracheophyta</taxon>
        <taxon>Spermatophyta</taxon>
        <taxon>Magnoliopsida</taxon>
        <taxon>eudicotyledons</taxon>
        <taxon>Gunneridae</taxon>
        <taxon>Pentapetalae</taxon>
        <taxon>asterids</taxon>
        <taxon>lamiids</taxon>
        <taxon>Lamiales</taxon>
        <taxon>Oleaceae</taxon>
        <taxon>Oleeae</taxon>
        <taxon>Olea</taxon>
    </lineage>
</organism>
<feature type="region of interest" description="Disordered" evidence="1">
    <location>
        <begin position="60"/>
        <end position="92"/>
    </location>
</feature>
<comment type="caution">
    <text evidence="2">The sequence shown here is derived from an EMBL/GenBank/DDBJ whole genome shotgun (WGS) entry which is preliminary data.</text>
</comment>
<name>A0A8S0RZ74_OLEEU</name>
<dbReference type="InterPro" id="IPR012438">
    <property type="entry name" value="DUF1639"/>
</dbReference>
<accession>A0A8S0RZ74</accession>
<reference evidence="2 3" key="1">
    <citation type="submission" date="2019-12" db="EMBL/GenBank/DDBJ databases">
        <authorList>
            <person name="Alioto T."/>
            <person name="Alioto T."/>
            <person name="Gomez Garrido J."/>
        </authorList>
    </citation>
    <scope>NUCLEOTIDE SEQUENCE [LARGE SCALE GENOMIC DNA]</scope>
</reference>
<feature type="compositionally biased region" description="Basic and acidic residues" evidence="1">
    <location>
        <begin position="79"/>
        <end position="90"/>
    </location>
</feature>
<keyword evidence="3" id="KW-1185">Reference proteome</keyword>
<dbReference type="AlphaFoldDB" id="A0A8S0RZ74"/>
<dbReference type="PANTHER" id="PTHR33130:SF40">
    <property type="entry name" value="CHROMOGRANIN (DUF1639)"/>
    <property type="match status" value="1"/>
</dbReference>
<dbReference type="Pfam" id="PF07797">
    <property type="entry name" value="DUF1639"/>
    <property type="match status" value="1"/>
</dbReference>
<evidence type="ECO:0000313" key="2">
    <source>
        <dbReference type="EMBL" id="CAA2984603.1"/>
    </source>
</evidence>
<dbReference type="Gramene" id="OE9A031723T1">
    <property type="protein sequence ID" value="OE9A031723C1"/>
    <property type="gene ID" value="OE9A031723"/>
</dbReference>
<protein>
    <submittedName>
        <fullName evidence="2">Uncharacterized protein</fullName>
    </submittedName>
</protein>
<dbReference type="Proteomes" id="UP000594638">
    <property type="component" value="Unassembled WGS sequence"/>
</dbReference>
<feature type="compositionally biased region" description="Basic and acidic residues" evidence="1">
    <location>
        <begin position="1"/>
        <end position="16"/>
    </location>
</feature>
<evidence type="ECO:0000256" key="1">
    <source>
        <dbReference type="SAM" id="MobiDB-lite"/>
    </source>
</evidence>
<dbReference type="EMBL" id="CACTIH010003772">
    <property type="protein sequence ID" value="CAA2984603.1"/>
    <property type="molecule type" value="Genomic_DNA"/>
</dbReference>
<gene>
    <name evidence="2" type="ORF">OLEA9_A031723</name>
</gene>
<proteinExistence type="predicted"/>